<dbReference type="Pfam" id="PF14525">
    <property type="entry name" value="AraC_binding_2"/>
    <property type="match status" value="1"/>
</dbReference>
<sequence>MQLEPVHLIAEELSGQERLLDQWDQQYQQMSAGRFRGELCQLDLGSIRLARERMNVAVDQQATPPKDWVAVSIPINGCRLLRCNIDNGVARGSGLHQVMTEGGRYRAISDQNSDIMVVMICRDFFETALNSYRLPDGNIRQVFMDISDRIATNLSHLLSAQHGKPIADADGMARHVLDQLANGRIITPSQAERSRQWRIDRQTIVRKACEAAEATGLESADLALMCDATGVSLRLIQVSFREVLGISPGRWLRLQRLNLARRRLCMDGEDNITRIALDLNFFHLGRFSQEYRQLFLETPSQTLRRTRGTA</sequence>
<dbReference type="PANTHER" id="PTHR47893">
    <property type="entry name" value="REGULATORY PROTEIN PCHR"/>
    <property type="match status" value="1"/>
</dbReference>
<gene>
    <name evidence="4" type="ORF">SAMN04487991_2639</name>
</gene>
<name>A0A1I3TBH2_9RHOB</name>
<dbReference type="Pfam" id="PF12833">
    <property type="entry name" value="HTH_18"/>
    <property type="match status" value="1"/>
</dbReference>
<reference evidence="5" key="1">
    <citation type="submission" date="2016-10" db="EMBL/GenBank/DDBJ databases">
        <authorList>
            <person name="Varghese N."/>
            <person name="Submissions S."/>
        </authorList>
    </citation>
    <scope>NUCLEOTIDE SEQUENCE [LARGE SCALE GENOMIC DNA]</scope>
    <source>
        <strain evidence="5">DSM 26471</strain>
    </source>
</reference>
<organism evidence="4 5">
    <name type="scientific">Celeribacter neptunius</name>
    <dbReference type="NCBI Taxonomy" id="588602"/>
    <lineage>
        <taxon>Bacteria</taxon>
        <taxon>Pseudomonadati</taxon>
        <taxon>Pseudomonadota</taxon>
        <taxon>Alphaproteobacteria</taxon>
        <taxon>Rhodobacterales</taxon>
        <taxon>Roseobacteraceae</taxon>
        <taxon>Celeribacter</taxon>
    </lineage>
</organism>
<dbReference type="PANTHER" id="PTHR47893:SF1">
    <property type="entry name" value="REGULATORY PROTEIN PCHR"/>
    <property type="match status" value="1"/>
</dbReference>
<dbReference type="STRING" id="588602.SAMN04487991_2639"/>
<dbReference type="InterPro" id="IPR035418">
    <property type="entry name" value="AraC-bd_2"/>
</dbReference>
<dbReference type="RefSeq" id="WP_177213138.1">
    <property type="nucleotide sequence ID" value="NZ_FORH01000005.1"/>
</dbReference>
<evidence type="ECO:0000256" key="1">
    <source>
        <dbReference type="ARBA" id="ARBA00023015"/>
    </source>
</evidence>
<dbReference type="SMART" id="SM00342">
    <property type="entry name" value="HTH_ARAC"/>
    <property type="match status" value="1"/>
</dbReference>
<evidence type="ECO:0000259" key="3">
    <source>
        <dbReference type="PROSITE" id="PS01124"/>
    </source>
</evidence>
<accession>A0A1I3TBH2</accession>
<dbReference type="PROSITE" id="PS01124">
    <property type="entry name" value="HTH_ARAC_FAMILY_2"/>
    <property type="match status" value="1"/>
</dbReference>
<dbReference type="SUPFAM" id="SSF46689">
    <property type="entry name" value="Homeodomain-like"/>
    <property type="match status" value="1"/>
</dbReference>
<dbReference type="InterPro" id="IPR018060">
    <property type="entry name" value="HTH_AraC"/>
</dbReference>
<dbReference type="GO" id="GO:0003700">
    <property type="term" value="F:DNA-binding transcription factor activity"/>
    <property type="evidence" value="ECO:0007669"/>
    <property type="project" value="InterPro"/>
</dbReference>
<proteinExistence type="predicted"/>
<keyword evidence="1" id="KW-0805">Transcription regulation</keyword>
<evidence type="ECO:0000313" key="5">
    <source>
        <dbReference type="Proteomes" id="UP000199630"/>
    </source>
</evidence>
<dbReference type="GO" id="GO:0043565">
    <property type="term" value="F:sequence-specific DNA binding"/>
    <property type="evidence" value="ECO:0007669"/>
    <property type="project" value="InterPro"/>
</dbReference>
<dbReference type="AlphaFoldDB" id="A0A1I3TBH2"/>
<evidence type="ECO:0000313" key="4">
    <source>
        <dbReference type="EMBL" id="SFJ67852.1"/>
    </source>
</evidence>
<dbReference type="InterPro" id="IPR053142">
    <property type="entry name" value="PchR_regulatory_protein"/>
</dbReference>
<dbReference type="InterPro" id="IPR009057">
    <property type="entry name" value="Homeodomain-like_sf"/>
</dbReference>
<keyword evidence="5" id="KW-1185">Reference proteome</keyword>
<dbReference type="Proteomes" id="UP000199630">
    <property type="component" value="Unassembled WGS sequence"/>
</dbReference>
<feature type="domain" description="HTH araC/xylS-type" evidence="3">
    <location>
        <begin position="206"/>
        <end position="305"/>
    </location>
</feature>
<protein>
    <submittedName>
        <fullName evidence="4">AraC family transcriptional regulator, ethanolamine operon transcriptional activator</fullName>
    </submittedName>
</protein>
<dbReference type="EMBL" id="FORH01000005">
    <property type="protein sequence ID" value="SFJ67852.1"/>
    <property type="molecule type" value="Genomic_DNA"/>
</dbReference>
<keyword evidence="2" id="KW-0804">Transcription</keyword>
<evidence type="ECO:0000256" key="2">
    <source>
        <dbReference type="ARBA" id="ARBA00023163"/>
    </source>
</evidence>
<dbReference type="Gene3D" id="1.10.10.60">
    <property type="entry name" value="Homeodomain-like"/>
    <property type="match status" value="1"/>
</dbReference>